<dbReference type="EMBL" id="MN739853">
    <property type="protein sequence ID" value="QHT74616.1"/>
    <property type="molecule type" value="Genomic_DNA"/>
</dbReference>
<sequence length="227" mass="26899">MENTTRIADLPDSAPQNYIPPAIETRQQNNANVPTNYVPINVHPNPYGISAQNPIPPTPQPTHTLQPTQQPQQHQQPQYISEEQHRQLQNMQHQRLPSRDIPRDTTDYTHDDAIQANYIPKNRVEKDYVREYEDMTERNLREYEDKKRKEKSMDNLINQLQIPIMIALMYLVFQLPIINTIIFKRFSMFAIYDNDGNFNFYGLLFKSALFGWVYYMIQYMTNFLSEL</sequence>
<keyword evidence="2" id="KW-0812">Transmembrane</keyword>
<organism evidence="3">
    <name type="scientific">viral metagenome</name>
    <dbReference type="NCBI Taxonomy" id="1070528"/>
    <lineage>
        <taxon>unclassified sequences</taxon>
        <taxon>metagenomes</taxon>
        <taxon>organismal metagenomes</taxon>
    </lineage>
</organism>
<keyword evidence="2" id="KW-0472">Membrane</keyword>
<feature type="region of interest" description="Disordered" evidence="1">
    <location>
        <begin position="48"/>
        <end position="87"/>
    </location>
</feature>
<evidence type="ECO:0000313" key="3">
    <source>
        <dbReference type="EMBL" id="QHT74616.1"/>
    </source>
</evidence>
<protein>
    <submittedName>
        <fullName evidence="3">Uncharacterized protein</fullName>
    </submittedName>
</protein>
<accession>A0A6C0H2Z5</accession>
<feature type="compositionally biased region" description="Low complexity" evidence="1">
    <location>
        <begin position="61"/>
        <end position="78"/>
    </location>
</feature>
<dbReference type="AlphaFoldDB" id="A0A6C0H2Z5"/>
<keyword evidence="2" id="KW-1133">Transmembrane helix</keyword>
<name>A0A6C0H2Z5_9ZZZZ</name>
<evidence type="ECO:0000256" key="2">
    <source>
        <dbReference type="SAM" id="Phobius"/>
    </source>
</evidence>
<evidence type="ECO:0000256" key="1">
    <source>
        <dbReference type="SAM" id="MobiDB-lite"/>
    </source>
</evidence>
<proteinExistence type="predicted"/>
<feature type="transmembrane region" description="Helical" evidence="2">
    <location>
        <begin position="156"/>
        <end position="178"/>
    </location>
</feature>
<reference evidence="3" key="1">
    <citation type="journal article" date="2020" name="Nature">
        <title>Giant virus diversity and host interactions through global metagenomics.</title>
        <authorList>
            <person name="Schulz F."/>
            <person name="Roux S."/>
            <person name="Paez-Espino D."/>
            <person name="Jungbluth S."/>
            <person name="Walsh D.A."/>
            <person name="Denef V.J."/>
            <person name="McMahon K.D."/>
            <person name="Konstantinidis K.T."/>
            <person name="Eloe-Fadrosh E.A."/>
            <person name="Kyrpides N.C."/>
            <person name="Woyke T."/>
        </authorList>
    </citation>
    <scope>NUCLEOTIDE SEQUENCE</scope>
    <source>
        <strain evidence="3">GVMAG-M-3300023179-59</strain>
    </source>
</reference>
<feature type="transmembrane region" description="Helical" evidence="2">
    <location>
        <begin position="198"/>
        <end position="217"/>
    </location>
</feature>